<keyword evidence="10" id="KW-0969">Cilium</keyword>
<dbReference type="Pfam" id="PF06429">
    <property type="entry name" value="Flg_bbr_C"/>
    <property type="match status" value="1"/>
</dbReference>
<dbReference type="PANTHER" id="PTHR30435">
    <property type="entry name" value="FLAGELLAR PROTEIN"/>
    <property type="match status" value="1"/>
</dbReference>
<dbReference type="EMBL" id="JAAEDH010000032">
    <property type="protein sequence ID" value="MBR0657376.1"/>
    <property type="molecule type" value="Genomic_DNA"/>
</dbReference>
<dbReference type="GO" id="GO:0071978">
    <property type="term" value="P:bacterial-type flagellum-dependent swarming motility"/>
    <property type="evidence" value="ECO:0007669"/>
    <property type="project" value="TreeGrafter"/>
</dbReference>
<comment type="subcellular location">
    <subcellularLocation>
        <location evidence="1 5">Bacterial flagellum basal body</location>
    </subcellularLocation>
</comment>
<organism evidence="10 11">
    <name type="scientific">Plastoroseomonas arctica</name>
    <dbReference type="NCBI Taxonomy" id="1509237"/>
    <lineage>
        <taxon>Bacteria</taxon>
        <taxon>Pseudomonadati</taxon>
        <taxon>Pseudomonadota</taxon>
        <taxon>Alphaproteobacteria</taxon>
        <taxon>Acetobacterales</taxon>
        <taxon>Acetobacteraceae</taxon>
        <taxon>Plastoroseomonas</taxon>
    </lineage>
</organism>
<accession>A0AAF1K068</accession>
<keyword evidence="11" id="KW-1185">Reference proteome</keyword>
<dbReference type="RefSeq" id="WP_211876238.1">
    <property type="nucleotide sequence ID" value="NZ_JAAEDH010000032.1"/>
</dbReference>
<dbReference type="GO" id="GO:0005829">
    <property type="term" value="C:cytosol"/>
    <property type="evidence" value="ECO:0007669"/>
    <property type="project" value="TreeGrafter"/>
</dbReference>
<comment type="similarity">
    <text evidence="2 5">Belongs to the flagella basal body rod proteins family.</text>
</comment>
<evidence type="ECO:0000256" key="2">
    <source>
        <dbReference type="ARBA" id="ARBA00009677"/>
    </source>
</evidence>
<keyword evidence="10" id="KW-0966">Cell projection</keyword>
<feature type="domain" description="Flagellar basal body rod protein N-terminal" evidence="6">
    <location>
        <begin position="7"/>
        <end position="37"/>
    </location>
</feature>
<feature type="domain" description="Flagellar basal-body/hook protein C-terminal" evidence="7">
    <location>
        <begin position="387"/>
        <end position="430"/>
    </location>
</feature>
<dbReference type="InterPro" id="IPR011491">
    <property type="entry name" value="FlgE_D2"/>
</dbReference>
<evidence type="ECO:0000259" key="8">
    <source>
        <dbReference type="Pfam" id="PF07559"/>
    </source>
</evidence>
<evidence type="ECO:0000259" key="7">
    <source>
        <dbReference type="Pfam" id="PF06429"/>
    </source>
</evidence>
<evidence type="ECO:0000256" key="3">
    <source>
        <dbReference type="ARBA" id="ARBA00019015"/>
    </source>
</evidence>
<feature type="domain" description="Flagellar hook protein FlgE/F/G-like D1" evidence="9">
    <location>
        <begin position="84"/>
        <end position="171"/>
    </location>
</feature>
<name>A0AAF1K068_9PROT</name>
<keyword evidence="10" id="KW-0282">Flagellum</keyword>
<evidence type="ECO:0000256" key="4">
    <source>
        <dbReference type="ARBA" id="ARBA00023143"/>
    </source>
</evidence>
<dbReference type="GO" id="GO:0009425">
    <property type="term" value="C:bacterial-type flagellum basal body"/>
    <property type="evidence" value="ECO:0007669"/>
    <property type="project" value="UniProtKB-SubCell"/>
</dbReference>
<dbReference type="Gene3D" id="2.60.98.20">
    <property type="entry name" value="Flagellar hook protein FlgE"/>
    <property type="match status" value="1"/>
</dbReference>
<evidence type="ECO:0000256" key="1">
    <source>
        <dbReference type="ARBA" id="ARBA00004117"/>
    </source>
</evidence>
<dbReference type="AlphaFoldDB" id="A0AAF1K068"/>
<comment type="function">
    <text evidence="5">A flexible structure which links the flagellar filament to the drive apparatus in the basal body.</text>
</comment>
<proteinExistence type="inferred from homology"/>
<dbReference type="Proteomes" id="UP001196068">
    <property type="component" value="Unassembled WGS sequence"/>
</dbReference>
<evidence type="ECO:0000313" key="10">
    <source>
        <dbReference type="EMBL" id="MBR0657376.1"/>
    </source>
</evidence>
<dbReference type="PANTHER" id="PTHR30435:SF1">
    <property type="entry name" value="FLAGELLAR HOOK PROTEIN FLGE"/>
    <property type="match status" value="1"/>
</dbReference>
<keyword evidence="4 5" id="KW-0975">Bacterial flagellum</keyword>
<dbReference type="NCBIfam" id="NF004242">
    <property type="entry name" value="PRK05682.2-1"/>
    <property type="match status" value="1"/>
</dbReference>
<reference evidence="10" key="2">
    <citation type="journal article" date="2021" name="Syst. Appl. Microbiol.">
        <title>Roseomonas hellenica sp. nov., isolated from roots of wild-growing Alkanna tinctoria.</title>
        <authorList>
            <person name="Rat A."/>
            <person name="Naranjo H.D."/>
            <person name="Lebbe L."/>
            <person name="Cnockaert M."/>
            <person name="Krigas N."/>
            <person name="Grigoriadou K."/>
            <person name="Maloupa E."/>
            <person name="Willems A."/>
        </authorList>
    </citation>
    <scope>NUCLEOTIDE SEQUENCE</scope>
    <source>
        <strain evidence="10">LMG 28251</strain>
    </source>
</reference>
<dbReference type="SUPFAM" id="SSF117143">
    <property type="entry name" value="Flagellar hook protein flgE"/>
    <property type="match status" value="1"/>
</dbReference>
<evidence type="ECO:0000259" key="9">
    <source>
        <dbReference type="Pfam" id="PF22692"/>
    </source>
</evidence>
<comment type="caution">
    <text evidence="10">The sequence shown here is derived from an EMBL/GenBank/DDBJ whole genome shotgun (WGS) entry which is preliminary data.</text>
</comment>
<dbReference type="Pfam" id="PF07559">
    <property type="entry name" value="FlgE_D2"/>
    <property type="match status" value="1"/>
</dbReference>
<reference evidence="10" key="1">
    <citation type="submission" date="2020-01" db="EMBL/GenBank/DDBJ databases">
        <authorList>
            <person name="Rat A."/>
        </authorList>
    </citation>
    <scope>NUCLEOTIDE SEQUENCE</scope>
    <source>
        <strain evidence="10">LMG 28251</strain>
    </source>
</reference>
<gene>
    <name evidence="10" type="primary">flgE</name>
    <name evidence="10" type="ORF">GXW79_20035</name>
</gene>
<evidence type="ECO:0000256" key="5">
    <source>
        <dbReference type="RuleBase" id="RU362116"/>
    </source>
</evidence>
<dbReference type="InterPro" id="IPR010930">
    <property type="entry name" value="Flg_bb/hook_C_dom"/>
</dbReference>
<sequence>MSLLGSMYTAISGLTAQSRALGHISDNVANSQTVGYKRVDTNFVSFITQSNARMHESGAVQGRPDFQNTIQGAVLQSDNPLAMAVTGNGFFSVVRPADVTGGNTTFSKEQYYTRAGDFAPNEQGYLVNGGGYYLQGWATAANGEPNRTEVSPIRVQSTVSNPVATSDITVSANLPASPSSTDPVSSQINIYDTLGAVRVMQLSWAPVSPNVWSLTVSAPDATPSTLGSIEVNFGQAGSPPAAAGLLASFANASGLVGDAAVAGEAANIAVTADFGQGPQNVNLNLGNFADTNGVTQFAGAEYALRDISQNGVPLGAFTSVAVRDNGDVIVNYDNGRSRVVARVPLVSFNDPDRLDRRDGQAFQRNLESGEARVSDIGSNGAGNVAVGSIESSNVDIASEFSKLIVAQRAYSANTRIITTTDDMLQETLNMKR</sequence>
<dbReference type="InterPro" id="IPR037058">
    <property type="entry name" value="Falgellar_hook_FlgE_sf"/>
</dbReference>
<dbReference type="Pfam" id="PF00460">
    <property type="entry name" value="Flg_bb_rod"/>
    <property type="match status" value="1"/>
</dbReference>
<dbReference type="NCBIfam" id="TIGR03506">
    <property type="entry name" value="FlgEFG_subfam"/>
    <property type="match status" value="1"/>
</dbReference>
<dbReference type="InterPro" id="IPR020013">
    <property type="entry name" value="Flagellar_FlgE/F/G"/>
</dbReference>
<dbReference type="InterPro" id="IPR053967">
    <property type="entry name" value="LlgE_F_G-like_D1"/>
</dbReference>
<dbReference type="Pfam" id="PF22692">
    <property type="entry name" value="LlgE_F_G_D1"/>
    <property type="match status" value="1"/>
</dbReference>
<evidence type="ECO:0000313" key="11">
    <source>
        <dbReference type="Proteomes" id="UP001196068"/>
    </source>
</evidence>
<protein>
    <recommendedName>
        <fullName evidence="3 5">Flagellar hook protein FlgE</fullName>
    </recommendedName>
</protein>
<feature type="domain" description="Flagellar hook protein FlgE D2" evidence="8">
    <location>
        <begin position="177"/>
        <end position="311"/>
    </location>
</feature>
<evidence type="ECO:0000259" key="6">
    <source>
        <dbReference type="Pfam" id="PF00460"/>
    </source>
</evidence>
<dbReference type="GO" id="GO:0009424">
    <property type="term" value="C:bacterial-type flagellum hook"/>
    <property type="evidence" value="ECO:0007669"/>
    <property type="project" value="TreeGrafter"/>
</dbReference>
<dbReference type="InterPro" id="IPR037925">
    <property type="entry name" value="FlgE/F/G-like"/>
</dbReference>
<dbReference type="InterPro" id="IPR001444">
    <property type="entry name" value="Flag_bb_rod_N"/>
</dbReference>